<sequence>MKEIKVSIRSQALAITCALFALLISKSSMAQEERKEEREFTKKQSIAIAIGHTQVAKGFQEGKKKWLSLPSWAVDYTYRLNPIWSLGLQNELILSDFEVESEEGNGQVITRSTPLASIAVVGYRPLEYLTLFAGAGGEFAKEEDFAVVRLGVEPSMEIRERLELLASLVYDFKIDGYNSFGLSVGVAYTF</sequence>
<feature type="signal peptide" evidence="1">
    <location>
        <begin position="1"/>
        <end position="30"/>
    </location>
</feature>
<dbReference type="EMBL" id="JAFKCW010000003">
    <property type="protein sequence ID" value="MBN7802006.1"/>
    <property type="molecule type" value="Genomic_DNA"/>
</dbReference>
<keyword evidence="3" id="KW-1185">Reference proteome</keyword>
<dbReference type="RefSeq" id="WP_206570008.1">
    <property type="nucleotide sequence ID" value="NZ_JAFKCW010000003.1"/>
</dbReference>
<comment type="caution">
    <text evidence="2">The sequence shown here is derived from an EMBL/GenBank/DDBJ whole genome shotgun (WGS) entry which is preliminary data.</text>
</comment>
<accession>A0ABS3BT05</accession>
<name>A0ABS3BT05_9BACT</name>
<organism evidence="2 3">
    <name type="scientific">Algoriphagus aestuariicola</name>
    <dbReference type="NCBI Taxonomy" id="1852016"/>
    <lineage>
        <taxon>Bacteria</taxon>
        <taxon>Pseudomonadati</taxon>
        <taxon>Bacteroidota</taxon>
        <taxon>Cytophagia</taxon>
        <taxon>Cytophagales</taxon>
        <taxon>Cyclobacteriaceae</taxon>
        <taxon>Algoriphagus</taxon>
    </lineage>
</organism>
<evidence type="ECO:0008006" key="4">
    <source>
        <dbReference type="Google" id="ProtNLM"/>
    </source>
</evidence>
<evidence type="ECO:0000313" key="2">
    <source>
        <dbReference type="EMBL" id="MBN7802006.1"/>
    </source>
</evidence>
<keyword evidence="1" id="KW-0732">Signal</keyword>
<feature type="chain" id="PRO_5047290074" description="Outer membrane protein beta-barrel domain-containing protein" evidence="1">
    <location>
        <begin position="31"/>
        <end position="190"/>
    </location>
</feature>
<evidence type="ECO:0000256" key="1">
    <source>
        <dbReference type="SAM" id="SignalP"/>
    </source>
</evidence>
<evidence type="ECO:0000313" key="3">
    <source>
        <dbReference type="Proteomes" id="UP000664698"/>
    </source>
</evidence>
<proteinExistence type="predicted"/>
<dbReference type="Proteomes" id="UP000664698">
    <property type="component" value="Unassembled WGS sequence"/>
</dbReference>
<protein>
    <recommendedName>
        <fullName evidence="4">Outer membrane protein beta-barrel domain-containing protein</fullName>
    </recommendedName>
</protein>
<reference evidence="2 3" key="1">
    <citation type="submission" date="2021-03" db="EMBL/GenBank/DDBJ databases">
        <title>novel species isolated from a fishpond in China.</title>
        <authorList>
            <person name="Lu H."/>
            <person name="Cai Z."/>
        </authorList>
    </citation>
    <scope>NUCLEOTIDE SEQUENCE [LARGE SCALE GENOMIC DNA]</scope>
    <source>
        <strain evidence="2 3">JCM 31546</strain>
    </source>
</reference>
<gene>
    <name evidence="2" type="ORF">J0A67_14120</name>
</gene>